<evidence type="ECO:0000259" key="4">
    <source>
        <dbReference type="PROSITE" id="PS01124"/>
    </source>
</evidence>
<proteinExistence type="predicted"/>
<dbReference type="SUPFAM" id="SSF51215">
    <property type="entry name" value="Regulatory protein AraC"/>
    <property type="match status" value="1"/>
</dbReference>
<dbReference type="RefSeq" id="WP_321390296.1">
    <property type="nucleotide sequence ID" value="NZ_CP139487.1"/>
</dbReference>
<dbReference type="Proteomes" id="UP001324634">
    <property type="component" value="Chromosome"/>
</dbReference>
<dbReference type="InterPro" id="IPR009057">
    <property type="entry name" value="Homeodomain-like_sf"/>
</dbReference>
<dbReference type="Pfam" id="PF12833">
    <property type="entry name" value="HTH_18"/>
    <property type="match status" value="1"/>
</dbReference>
<evidence type="ECO:0000313" key="6">
    <source>
        <dbReference type="Proteomes" id="UP001324634"/>
    </source>
</evidence>
<evidence type="ECO:0000256" key="3">
    <source>
        <dbReference type="ARBA" id="ARBA00023163"/>
    </source>
</evidence>
<dbReference type="Gene3D" id="2.60.120.10">
    <property type="entry name" value="Jelly Rolls"/>
    <property type="match status" value="1"/>
</dbReference>
<keyword evidence="6" id="KW-1185">Reference proteome</keyword>
<name>A0AAX4HJU4_9BACT</name>
<evidence type="ECO:0000256" key="1">
    <source>
        <dbReference type="ARBA" id="ARBA00023015"/>
    </source>
</evidence>
<evidence type="ECO:0000256" key="2">
    <source>
        <dbReference type="ARBA" id="ARBA00023125"/>
    </source>
</evidence>
<gene>
    <name evidence="5" type="ORF">SOO65_12405</name>
</gene>
<accession>A0AAX4HJU4</accession>
<dbReference type="PANTHER" id="PTHR43280:SF32">
    <property type="entry name" value="TRANSCRIPTIONAL REGULATORY PROTEIN"/>
    <property type="match status" value="1"/>
</dbReference>
<dbReference type="PROSITE" id="PS01124">
    <property type="entry name" value="HTH_ARAC_FAMILY_2"/>
    <property type="match status" value="1"/>
</dbReference>
<dbReference type="EMBL" id="CP139487">
    <property type="protein sequence ID" value="WPU63491.1"/>
    <property type="molecule type" value="Genomic_DNA"/>
</dbReference>
<dbReference type="Pfam" id="PF02311">
    <property type="entry name" value="AraC_binding"/>
    <property type="match status" value="1"/>
</dbReference>
<dbReference type="InterPro" id="IPR037923">
    <property type="entry name" value="HTH-like"/>
</dbReference>
<keyword evidence="2" id="KW-0238">DNA-binding</keyword>
<dbReference type="GO" id="GO:0043565">
    <property type="term" value="F:sequence-specific DNA binding"/>
    <property type="evidence" value="ECO:0007669"/>
    <property type="project" value="InterPro"/>
</dbReference>
<feature type="domain" description="HTH araC/xylS-type" evidence="4">
    <location>
        <begin position="187"/>
        <end position="285"/>
    </location>
</feature>
<protein>
    <submittedName>
        <fullName evidence="5">AraC family transcriptional regulator</fullName>
    </submittedName>
</protein>
<sequence>MSKAHDHHHSDSTLHPIDAFGIKRVSLSSIRIERLENRIHPLVPFPHKHDFYQLILMTAGSGLHHIDFSTYKITKNQLFVMKPAQVHTWHLKGAQGYVVEFNRDSLHGMSTHALDMIKQLDFTPDALTFKTQEFEQLKTVTKLMMEEFMAEKEHLDLALRGYLMAFLIQVLRNSPIGKQAKSIDILDRFRNLVEDNFKHEHRVEFYAKELKLTPKALTMQLSRLMGKAPRQLIQERCLLEAKRYLAYSALPIADIGYELGFEDANYFTRFFRLHEKMTPAKFRKGFYE</sequence>
<keyword evidence="3" id="KW-0804">Transcription</keyword>
<dbReference type="InterPro" id="IPR018060">
    <property type="entry name" value="HTH_AraC"/>
</dbReference>
<evidence type="ECO:0000313" key="5">
    <source>
        <dbReference type="EMBL" id="WPU63491.1"/>
    </source>
</evidence>
<dbReference type="KEGG" id="psti:SOO65_12405"/>
<dbReference type="GO" id="GO:0003700">
    <property type="term" value="F:DNA-binding transcription factor activity"/>
    <property type="evidence" value="ECO:0007669"/>
    <property type="project" value="InterPro"/>
</dbReference>
<reference evidence="5 6" key="1">
    <citation type="submission" date="2023-11" db="EMBL/GenBank/DDBJ databases">
        <title>Peredibacter starrii A3.12.</title>
        <authorList>
            <person name="Mitchell R.J."/>
        </authorList>
    </citation>
    <scope>NUCLEOTIDE SEQUENCE [LARGE SCALE GENOMIC DNA]</scope>
    <source>
        <strain evidence="5 6">A3.12</strain>
    </source>
</reference>
<dbReference type="SUPFAM" id="SSF46689">
    <property type="entry name" value="Homeodomain-like"/>
    <property type="match status" value="1"/>
</dbReference>
<dbReference type="InterPro" id="IPR014710">
    <property type="entry name" value="RmlC-like_jellyroll"/>
</dbReference>
<dbReference type="SMART" id="SM00342">
    <property type="entry name" value="HTH_ARAC"/>
    <property type="match status" value="1"/>
</dbReference>
<dbReference type="PANTHER" id="PTHR43280">
    <property type="entry name" value="ARAC-FAMILY TRANSCRIPTIONAL REGULATOR"/>
    <property type="match status" value="1"/>
</dbReference>
<dbReference type="Gene3D" id="1.10.10.60">
    <property type="entry name" value="Homeodomain-like"/>
    <property type="match status" value="1"/>
</dbReference>
<dbReference type="InterPro" id="IPR003313">
    <property type="entry name" value="AraC-bd"/>
</dbReference>
<dbReference type="AlphaFoldDB" id="A0AAX4HJU4"/>
<organism evidence="5 6">
    <name type="scientific">Peredibacter starrii</name>
    <dbReference type="NCBI Taxonomy" id="28202"/>
    <lineage>
        <taxon>Bacteria</taxon>
        <taxon>Pseudomonadati</taxon>
        <taxon>Bdellovibrionota</taxon>
        <taxon>Bacteriovoracia</taxon>
        <taxon>Bacteriovoracales</taxon>
        <taxon>Bacteriovoracaceae</taxon>
        <taxon>Peredibacter</taxon>
    </lineage>
</organism>
<keyword evidence="1" id="KW-0805">Transcription regulation</keyword>